<comment type="caution">
    <text evidence="3">The sequence shown here is derived from an EMBL/GenBank/DDBJ whole genome shotgun (WGS) entry which is preliminary data.</text>
</comment>
<dbReference type="Proteomes" id="UP001597283">
    <property type="component" value="Unassembled WGS sequence"/>
</dbReference>
<evidence type="ECO:0000313" key="3">
    <source>
        <dbReference type="EMBL" id="MFD1787262.1"/>
    </source>
</evidence>
<evidence type="ECO:0000256" key="2">
    <source>
        <dbReference type="SAM" id="SignalP"/>
    </source>
</evidence>
<protein>
    <submittedName>
        <fullName evidence="3">Uncharacterized protein</fullName>
    </submittedName>
</protein>
<gene>
    <name evidence="3" type="ORF">ACFSC3_06735</name>
</gene>
<evidence type="ECO:0000256" key="1">
    <source>
        <dbReference type="SAM" id="Phobius"/>
    </source>
</evidence>
<keyword evidence="1" id="KW-0472">Membrane</keyword>
<sequence length="82" mass="8015">MRFTKSMAVLAAAMVVAQPVAASAARPVEAAQKLSLKNAVPGDARASTKAGKNKAIGAGLILLIVAGVVGVIAIATSGSDSN</sequence>
<keyword evidence="2" id="KW-0732">Signal</keyword>
<organism evidence="3 4">
    <name type="scientific">Sphingomonas floccifaciens</name>
    <dbReference type="NCBI Taxonomy" id="1844115"/>
    <lineage>
        <taxon>Bacteria</taxon>
        <taxon>Pseudomonadati</taxon>
        <taxon>Pseudomonadota</taxon>
        <taxon>Alphaproteobacteria</taxon>
        <taxon>Sphingomonadales</taxon>
        <taxon>Sphingomonadaceae</taxon>
        <taxon>Sphingomonas</taxon>
    </lineage>
</organism>
<accession>A0ABW4NAV0</accession>
<feature type="signal peptide" evidence="2">
    <location>
        <begin position="1"/>
        <end position="24"/>
    </location>
</feature>
<keyword evidence="1" id="KW-0812">Transmembrane</keyword>
<feature type="chain" id="PRO_5046047459" evidence="2">
    <location>
        <begin position="25"/>
        <end position="82"/>
    </location>
</feature>
<reference evidence="4" key="1">
    <citation type="journal article" date="2019" name="Int. J. Syst. Evol. Microbiol.">
        <title>The Global Catalogue of Microorganisms (GCM) 10K type strain sequencing project: providing services to taxonomists for standard genome sequencing and annotation.</title>
        <authorList>
            <consortium name="The Broad Institute Genomics Platform"/>
            <consortium name="The Broad Institute Genome Sequencing Center for Infectious Disease"/>
            <person name="Wu L."/>
            <person name="Ma J."/>
        </authorList>
    </citation>
    <scope>NUCLEOTIDE SEQUENCE [LARGE SCALE GENOMIC DNA]</scope>
    <source>
        <strain evidence="4">Q85</strain>
    </source>
</reference>
<evidence type="ECO:0000313" key="4">
    <source>
        <dbReference type="Proteomes" id="UP001597283"/>
    </source>
</evidence>
<keyword evidence="4" id="KW-1185">Reference proteome</keyword>
<proteinExistence type="predicted"/>
<dbReference type="EMBL" id="JBHUFC010000002">
    <property type="protein sequence ID" value="MFD1787262.1"/>
    <property type="molecule type" value="Genomic_DNA"/>
</dbReference>
<name>A0ABW4NAV0_9SPHN</name>
<keyword evidence="1" id="KW-1133">Transmembrane helix</keyword>
<feature type="transmembrane region" description="Helical" evidence="1">
    <location>
        <begin position="54"/>
        <end position="76"/>
    </location>
</feature>